<name>A0AA50LUZ3_CONMI</name>
<evidence type="ECO:0000313" key="3">
    <source>
        <dbReference type="EMBL" id="WMD30184.1"/>
    </source>
</evidence>
<accession>A0AA50LUZ3</accession>
<sequence>MCGLGIMLLALLLLVSMETSLHGRREGHAVLRDGSQAGGRKLALRRALQRLRKPPRGTKKSSSFDVPFPAFVA</sequence>
<evidence type="ECO:0000256" key="2">
    <source>
        <dbReference type="SAM" id="SignalP"/>
    </source>
</evidence>
<feature type="region of interest" description="Disordered" evidence="1">
    <location>
        <begin position="52"/>
        <end position="73"/>
    </location>
</feature>
<feature type="signal peptide" evidence="2">
    <location>
        <begin position="1"/>
        <end position="23"/>
    </location>
</feature>
<proteinExistence type="evidence at transcript level"/>
<dbReference type="EMBL" id="OR086116">
    <property type="protein sequence ID" value="WMD30184.1"/>
    <property type="molecule type" value="mRNA"/>
</dbReference>
<protein>
    <submittedName>
        <fullName evidence="3">Conotoxin O3 superfamily protein</fullName>
    </submittedName>
</protein>
<reference evidence="3" key="1">
    <citation type="submission" date="2023-06" db="EMBL/GenBank/DDBJ databases">
        <authorList>
            <person name="Vijayasarathy M."/>
            <person name="Balaram P."/>
        </authorList>
    </citation>
    <scope>NUCLEOTIDE SEQUENCE</scope>
</reference>
<keyword evidence="2" id="KW-0732">Signal</keyword>
<evidence type="ECO:0000256" key="1">
    <source>
        <dbReference type="SAM" id="MobiDB-lite"/>
    </source>
</evidence>
<feature type="chain" id="PRO_5041247627" evidence="2">
    <location>
        <begin position="24"/>
        <end position="73"/>
    </location>
</feature>
<dbReference type="AlphaFoldDB" id="A0AA50LUZ3"/>
<organism evidence="3">
    <name type="scientific">Conus miles</name>
    <name type="common">Soldier cone</name>
    <name type="synonym">Mile cone</name>
    <dbReference type="NCBI Taxonomy" id="69564"/>
    <lineage>
        <taxon>Eukaryota</taxon>
        <taxon>Metazoa</taxon>
        <taxon>Spiralia</taxon>
        <taxon>Lophotrochozoa</taxon>
        <taxon>Mollusca</taxon>
        <taxon>Gastropoda</taxon>
        <taxon>Caenogastropoda</taxon>
        <taxon>Neogastropoda</taxon>
        <taxon>Conoidea</taxon>
        <taxon>Conidae</taxon>
        <taxon>Conus</taxon>
        <taxon>Rhizoconus</taxon>
    </lineage>
</organism>